<feature type="transmembrane region" description="Helical" evidence="10">
    <location>
        <begin position="368"/>
        <end position="391"/>
    </location>
</feature>
<comment type="subcellular location">
    <subcellularLocation>
        <location evidence="1 9">Cell inner membrane</location>
        <topology evidence="1 9">Multi-pass membrane protein</topology>
    </subcellularLocation>
</comment>
<dbReference type="Pfam" id="PF00482">
    <property type="entry name" value="T2SSF"/>
    <property type="match status" value="2"/>
</dbReference>
<evidence type="ECO:0000256" key="7">
    <source>
        <dbReference type="ARBA" id="ARBA00022989"/>
    </source>
</evidence>
<accession>A0A1J8NJK4</accession>
<evidence type="ECO:0000256" key="4">
    <source>
        <dbReference type="ARBA" id="ARBA00022475"/>
    </source>
</evidence>
<comment type="similarity">
    <text evidence="2 9">Belongs to the GSP F family.</text>
</comment>
<evidence type="ECO:0000256" key="10">
    <source>
        <dbReference type="SAM" id="Phobius"/>
    </source>
</evidence>
<dbReference type="FunFam" id="1.20.81.30:FF:000001">
    <property type="entry name" value="Type II secretion system protein F"/>
    <property type="match status" value="1"/>
</dbReference>
<dbReference type="AlphaFoldDB" id="A0A1J8NJK4"/>
<feature type="transmembrane region" description="Helical" evidence="10">
    <location>
        <begin position="165"/>
        <end position="188"/>
    </location>
</feature>
<dbReference type="Gene3D" id="1.20.81.30">
    <property type="entry name" value="Type II secretion system (T2SS), domain F"/>
    <property type="match status" value="2"/>
</dbReference>
<feature type="transmembrane region" description="Helical" evidence="10">
    <location>
        <begin position="208"/>
        <end position="237"/>
    </location>
</feature>
<dbReference type="STRING" id="1225476.A1D18_05135"/>
<protein>
    <recommendedName>
        <fullName evidence="11">Type II secretion system protein GspF domain-containing protein</fullName>
    </recommendedName>
</protein>
<keyword evidence="7 10" id="KW-1133">Transmembrane helix</keyword>
<evidence type="ECO:0000256" key="8">
    <source>
        <dbReference type="ARBA" id="ARBA00023136"/>
    </source>
</evidence>
<reference evidence="12 13" key="1">
    <citation type="submission" date="2016-03" db="EMBL/GenBank/DDBJ databases">
        <title>Comparative genomics of Rickettsiella.</title>
        <authorList>
            <person name="Chandler C."/>
            <person name="Wang Y."/>
        </authorList>
    </citation>
    <scope>NUCLEOTIDE SEQUENCE [LARGE SCALE GENOMIC DNA]</scope>
    <source>
        <strain evidence="12 13">RCFS May 2013</strain>
    </source>
</reference>
<proteinExistence type="inferred from homology"/>
<gene>
    <name evidence="12" type="ORF">A1D18_05135</name>
</gene>
<evidence type="ECO:0000256" key="5">
    <source>
        <dbReference type="ARBA" id="ARBA00022519"/>
    </source>
</evidence>
<keyword evidence="5" id="KW-0997">Cell inner membrane</keyword>
<dbReference type="InterPro" id="IPR003004">
    <property type="entry name" value="GspF/PilC"/>
</dbReference>
<sequence length="400" mass="45416">MLSIVKIYIWKGITKKRKPCKGKEFFRSKAQLRLELQEQGIFISYIHTRWTIRFIRSVKVQEIFVFTHQIARLLKAGIPLLQILQLLETTTSNTALHEYLQKLIADLENGFSLSEALQGNKFYFSEFHCSLIALGEKTATLGLMFDRIADYQEKSMKQKAKIINALVYPLVVLIVAIFIFIALLVGIVPQFEQFFSDVGAQLPLITRIVVYLSKHIGFISIYCGLSLLISGSFFFFLKKKYSIIDNKIDSYYLKIPIVNKILSEIIIARITRALSTALAAGLPLIDALQLIAEISGNFVYKTAILISCEHIREGECFYQAFSQQKLFPLDLLQLIKIGEMANCLSEILNNTADLYEEKINFFSENLSVLLEPVLIIILGLMVACLVIAMYLPIFKLGSVI</sequence>
<evidence type="ECO:0000256" key="2">
    <source>
        <dbReference type="ARBA" id="ARBA00005745"/>
    </source>
</evidence>
<keyword evidence="3 9" id="KW-0813">Transport</keyword>
<keyword evidence="8 10" id="KW-0472">Membrane</keyword>
<dbReference type="Proteomes" id="UP000183924">
    <property type="component" value="Unassembled WGS sequence"/>
</dbReference>
<dbReference type="GO" id="GO:0015628">
    <property type="term" value="P:protein secretion by the type II secretion system"/>
    <property type="evidence" value="ECO:0007669"/>
    <property type="project" value="TreeGrafter"/>
</dbReference>
<feature type="domain" description="Type II secretion system protein GspF" evidence="11">
    <location>
        <begin position="66"/>
        <end position="189"/>
    </location>
</feature>
<evidence type="ECO:0000313" key="13">
    <source>
        <dbReference type="Proteomes" id="UP000183924"/>
    </source>
</evidence>
<dbReference type="PROSITE" id="PS00874">
    <property type="entry name" value="T2SP_F"/>
    <property type="match status" value="1"/>
</dbReference>
<organism evidence="12 13">
    <name type="scientific">Candidatus Rickettsiella isopodorum</name>
    <dbReference type="NCBI Taxonomy" id="1225476"/>
    <lineage>
        <taxon>Bacteria</taxon>
        <taxon>Pseudomonadati</taxon>
        <taxon>Pseudomonadota</taxon>
        <taxon>Gammaproteobacteria</taxon>
        <taxon>Legionellales</taxon>
        <taxon>Coxiellaceae</taxon>
        <taxon>Rickettsiella</taxon>
    </lineage>
</organism>
<keyword evidence="4" id="KW-1003">Cell membrane</keyword>
<evidence type="ECO:0000259" key="11">
    <source>
        <dbReference type="Pfam" id="PF00482"/>
    </source>
</evidence>
<dbReference type="InterPro" id="IPR018076">
    <property type="entry name" value="T2SS_GspF_dom"/>
</dbReference>
<dbReference type="PANTHER" id="PTHR30012:SF7">
    <property type="entry name" value="PROTEIN TRANSPORT PROTEIN HOFC HOMOLOG"/>
    <property type="match status" value="1"/>
</dbReference>
<dbReference type="InterPro" id="IPR042094">
    <property type="entry name" value="T2SS_GspF_sf"/>
</dbReference>
<dbReference type="PANTHER" id="PTHR30012">
    <property type="entry name" value="GENERAL SECRETION PATHWAY PROTEIN"/>
    <property type="match status" value="1"/>
</dbReference>
<dbReference type="InterPro" id="IPR001992">
    <property type="entry name" value="T2SS_GspF/T4SS_PilC_CS"/>
</dbReference>
<dbReference type="RefSeq" id="WP_071662733.1">
    <property type="nucleotide sequence ID" value="NZ_LUKY01000033.1"/>
</dbReference>
<evidence type="ECO:0000256" key="3">
    <source>
        <dbReference type="ARBA" id="ARBA00022448"/>
    </source>
</evidence>
<dbReference type="PRINTS" id="PR00812">
    <property type="entry name" value="BCTERIALGSPF"/>
</dbReference>
<keyword evidence="13" id="KW-1185">Reference proteome</keyword>
<name>A0A1J8NJK4_9COXI</name>
<comment type="caution">
    <text evidence="12">The sequence shown here is derived from an EMBL/GenBank/DDBJ whole genome shotgun (WGS) entry which is preliminary data.</text>
</comment>
<evidence type="ECO:0000256" key="1">
    <source>
        <dbReference type="ARBA" id="ARBA00004429"/>
    </source>
</evidence>
<dbReference type="EMBL" id="LUKY01000033">
    <property type="protein sequence ID" value="OIZ94238.1"/>
    <property type="molecule type" value="Genomic_DNA"/>
</dbReference>
<evidence type="ECO:0000313" key="12">
    <source>
        <dbReference type="EMBL" id="OIZ94238.1"/>
    </source>
</evidence>
<feature type="domain" description="Type II secretion system protein GspF" evidence="11">
    <location>
        <begin position="271"/>
        <end position="392"/>
    </location>
</feature>
<evidence type="ECO:0000256" key="9">
    <source>
        <dbReference type="RuleBase" id="RU003923"/>
    </source>
</evidence>
<dbReference type="GO" id="GO:0005886">
    <property type="term" value="C:plasma membrane"/>
    <property type="evidence" value="ECO:0007669"/>
    <property type="project" value="UniProtKB-SubCell"/>
</dbReference>
<evidence type="ECO:0000256" key="6">
    <source>
        <dbReference type="ARBA" id="ARBA00022692"/>
    </source>
</evidence>
<dbReference type="OrthoDB" id="9805682at2"/>
<keyword evidence="6 9" id="KW-0812">Transmembrane</keyword>